<dbReference type="KEGG" id="dka:DKAM_1435"/>
<dbReference type="RefSeq" id="WP_012609102.1">
    <property type="nucleotide sequence ID" value="NC_011766.1"/>
</dbReference>
<sequence length="385" mass="42548">MLTKKVVTTTLVAIIVIVAVVTSLYYSFFYDKNLHTGKVEETPSYIIVTDVTNRTIKIPANLSRVVAIGPGALRLVVYLNATDLLVGVEEVEVTRDPTGKDYAMAQYNTLKNLPVVGPGGPNNPPDPEKLRAVKPQLIIMSGIYAQLYPPDRLAEEVNASVLVIDYGSAGYLDVEALKNALLILGKALGREERAENLANYIDQIVSDLNNRTRGIDPRPKVYVGAISYKGGQPFTSTQARFAPLQLLNTPSIVDSVASKAGYMSINFEYLVQQQPDFVFIDENNLNNVLSDYRKDPSQYCSLNAFRTGRVYGVLPFNFYHTNIATAFANAYFIGKVLYPDRFADIDPVVKADEIFTMFVGKPIYQGFIDGGYKGFMNLSELFPCG</sequence>
<dbReference type="Pfam" id="PF01497">
    <property type="entry name" value="Peripla_BP_2"/>
    <property type="match status" value="1"/>
</dbReference>
<evidence type="ECO:0000256" key="1">
    <source>
        <dbReference type="SAM" id="Phobius"/>
    </source>
</evidence>
<dbReference type="PANTHER" id="PTHR30535:SF34">
    <property type="entry name" value="MOLYBDATE-BINDING PROTEIN MOLA"/>
    <property type="match status" value="1"/>
</dbReference>
<dbReference type="GeneID" id="7171863"/>
<dbReference type="InterPro" id="IPR050902">
    <property type="entry name" value="ABC_Transporter_SBP"/>
</dbReference>
<protein>
    <submittedName>
        <fullName evidence="3">ABC-type Fe3+-hydroxamate transport system, periplasmic component</fullName>
    </submittedName>
</protein>
<gene>
    <name evidence="3" type="ordered locus">DKAM_1435</name>
</gene>
<dbReference type="STRING" id="490899.DKAM_1435"/>
<keyword evidence="1" id="KW-1133">Transmembrane helix</keyword>
<dbReference type="SUPFAM" id="SSF53807">
    <property type="entry name" value="Helical backbone' metal receptor"/>
    <property type="match status" value="1"/>
</dbReference>
<feature type="domain" description="Fe/B12 periplasmic-binding" evidence="2">
    <location>
        <begin position="64"/>
        <end position="341"/>
    </location>
</feature>
<evidence type="ECO:0000313" key="3">
    <source>
        <dbReference type="EMBL" id="ACL11761.1"/>
    </source>
</evidence>
<name>B8D6N0_DESA1</name>
<dbReference type="Gene3D" id="3.40.50.1980">
    <property type="entry name" value="Nitrogenase molybdenum iron protein domain"/>
    <property type="match status" value="2"/>
</dbReference>
<dbReference type="PANTHER" id="PTHR30535">
    <property type="entry name" value="VITAMIN B12-BINDING PROTEIN"/>
    <property type="match status" value="1"/>
</dbReference>
<reference evidence="3 4" key="1">
    <citation type="journal article" date="2009" name="J. Bacteriol.">
        <title>Complete genome sequence of the anaerobic, protein-degrading hyperthermophilic crenarchaeon Desulfurococcus kamchatkensis.</title>
        <authorList>
            <person name="Ravin N.V."/>
            <person name="Mardanov A.V."/>
            <person name="Beletsky A.V."/>
            <person name="Kublanov I.V."/>
            <person name="Kolganova T.V."/>
            <person name="Lebedinsky A.V."/>
            <person name="Chernyh N.A."/>
            <person name="Bonch-Osmolovskaya E.A."/>
            <person name="Skryabin K.G."/>
        </authorList>
    </citation>
    <scope>NUCLEOTIDE SEQUENCE [LARGE SCALE GENOMIC DNA]</scope>
    <source>
        <strain evidence="4">DSM 18924 / JCM 16383 / VKM B-2413 / 1221n</strain>
    </source>
</reference>
<feature type="transmembrane region" description="Helical" evidence="1">
    <location>
        <begin position="6"/>
        <end position="28"/>
    </location>
</feature>
<keyword evidence="1" id="KW-0812">Transmembrane</keyword>
<accession>B8D6N0</accession>
<dbReference type="PROSITE" id="PS50983">
    <property type="entry name" value="FE_B12_PBP"/>
    <property type="match status" value="1"/>
</dbReference>
<keyword evidence="1" id="KW-0472">Membrane</keyword>
<evidence type="ECO:0000313" key="4">
    <source>
        <dbReference type="Proteomes" id="UP000006903"/>
    </source>
</evidence>
<organism evidence="3 4">
    <name type="scientific">Desulfurococcus amylolyticus (strain DSM 18924 / JCM 16383 / VKM B-2413 / 1221n)</name>
    <name type="common">Desulfurococcus kamchatkensis</name>
    <dbReference type="NCBI Taxonomy" id="490899"/>
    <lineage>
        <taxon>Archaea</taxon>
        <taxon>Thermoproteota</taxon>
        <taxon>Thermoprotei</taxon>
        <taxon>Desulfurococcales</taxon>
        <taxon>Desulfurococcaceae</taxon>
        <taxon>Desulfurococcus</taxon>
    </lineage>
</organism>
<dbReference type="AlphaFoldDB" id="B8D6N0"/>
<evidence type="ECO:0000259" key="2">
    <source>
        <dbReference type="PROSITE" id="PS50983"/>
    </source>
</evidence>
<dbReference type="HOGENOM" id="CLU_038034_13_1_2"/>
<proteinExistence type="predicted"/>
<dbReference type="EMBL" id="CP001140">
    <property type="protein sequence ID" value="ACL11761.1"/>
    <property type="molecule type" value="Genomic_DNA"/>
</dbReference>
<dbReference type="eggNOG" id="arCOG03303">
    <property type="taxonomic scope" value="Archaea"/>
</dbReference>
<dbReference type="Proteomes" id="UP000006903">
    <property type="component" value="Chromosome"/>
</dbReference>
<dbReference type="InterPro" id="IPR002491">
    <property type="entry name" value="ABC_transptr_periplasmic_BD"/>
</dbReference>